<proteinExistence type="predicted"/>
<reference evidence="2 3" key="1">
    <citation type="submission" date="2016-04" db="EMBL/GenBank/DDBJ databases">
        <title>Complete Genome Sequence of Chryseobacterium sp. IHBB 10212.</title>
        <authorList>
            <person name="Pal M."/>
            <person name="Swarnkar M.K."/>
            <person name="Kaushal K."/>
            <person name="Chhibber S."/>
            <person name="Singh A.K."/>
            <person name="Gulati A."/>
        </authorList>
    </citation>
    <scope>NUCLEOTIDE SEQUENCE [LARGE SCALE GENOMIC DNA]</scope>
    <source>
        <strain evidence="2 3">IHBB 10212</strain>
    </source>
</reference>
<dbReference type="CDD" id="cd10447">
    <property type="entry name" value="GIY-YIG_unchar_2"/>
    <property type="match status" value="1"/>
</dbReference>
<dbReference type="RefSeq" id="WP_066759718.1">
    <property type="nucleotide sequence ID" value="NZ_CP015199.1"/>
</dbReference>
<name>A0A172Y256_9FLAO</name>
<dbReference type="AlphaFoldDB" id="A0A172Y256"/>
<keyword evidence="3" id="KW-1185">Reference proteome</keyword>
<dbReference type="STRING" id="1685010.A0O34_13650"/>
<dbReference type="Pfam" id="PF14267">
    <property type="entry name" value="DUF4357"/>
    <property type="match status" value="1"/>
</dbReference>
<dbReference type="EMBL" id="CP015199">
    <property type="protein sequence ID" value="ANF53175.1"/>
    <property type="molecule type" value="Genomic_DNA"/>
</dbReference>
<evidence type="ECO:0000313" key="2">
    <source>
        <dbReference type="EMBL" id="ANF53175.1"/>
    </source>
</evidence>
<gene>
    <name evidence="2" type="ORF">A0O34_13650</name>
</gene>
<evidence type="ECO:0000259" key="1">
    <source>
        <dbReference type="Pfam" id="PF14267"/>
    </source>
</evidence>
<evidence type="ECO:0000313" key="3">
    <source>
        <dbReference type="Proteomes" id="UP000077824"/>
    </source>
</evidence>
<organism evidence="2 3">
    <name type="scientific">Chryseobacterium glaciei</name>
    <dbReference type="NCBI Taxonomy" id="1685010"/>
    <lineage>
        <taxon>Bacteria</taxon>
        <taxon>Pseudomonadati</taxon>
        <taxon>Bacteroidota</taxon>
        <taxon>Flavobacteriia</taxon>
        <taxon>Flavobacteriales</taxon>
        <taxon>Weeksellaceae</taxon>
        <taxon>Chryseobacterium group</taxon>
        <taxon>Chryseobacterium</taxon>
    </lineage>
</organism>
<feature type="domain" description="DUF4357" evidence="1">
    <location>
        <begin position="234"/>
        <end position="288"/>
    </location>
</feature>
<sequence>MKLGKSIRIYLKEGSVSGIKLAELVNLTIQSLSCPRNKITELNSSFQNQVNTQGVYFLVGTDDETGKPKVYIGEAENVWERLKNHAINKDFWTEVILFTSKDDNITKSHIKYLESRLIEITKEAERYILDNSNTPTLTLLPLPDRDAMEEFIQNIKLLNGVLGYKFLEKQLASKRNNDSLNNSFTIQEKSEKELFFNSRTIVAKAIQTDEGVVVLSGSEVSENESANYGYKTLREELILDTTISKDQLGKLVFNKDHLFKSPSAAAAVIVGYSINGRRSWKNKDGKTLDEIEKSKIK</sequence>
<dbReference type="KEGG" id="chh:A0O34_13650"/>
<accession>A0A172Y256</accession>
<protein>
    <submittedName>
        <fullName evidence="2">Methionine sulfoxide reductase</fullName>
    </submittedName>
</protein>
<dbReference type="OrthoDB" id="2656488at2"/>
<dbReference type="Proteomes" id="UP000077824">
    <property type="component" value="Chromosome"/>
</dbReference>
<dbReference type="InterPro" id="IPR025579">
    <property type="entry name" value="DUF4357"/>
</dbReference>